<dbReference type="Pfam" id="PF24495">
    <property type="entry name" value="Ig_TMEM131_2"/>
    <property type="match status" value="1"/>
</dbReference>
<sequence length="1754" mass="197125">MDGNGSKIIKRYVLLMLLLLIDCMVHQVLATIEASIDLGTELPFMATAFVQTGNELHYFSDIEYHETLVSGAPVKSNSDENGLMLNNQLQFSPSELQFGEQWLGSSNQQEVLIFNPTASSVRFDAISGSTVHFHCSFPYHKTVNPGESTTFRVVFLPRQEGLIENVLFVHSSLGTFTYSVKGKGAASTYRIRPWIKVKVPVNGTMISPIHFHNPHSTTLHVTEICTSGGDLHLELPHIAPETLHPVSLWNIAPYETKTLVSAKLLGVCKRNSTVYVKIRTSRKERIVSQFWNDSNQNEVDVQNIQETFIIPVEVEITQKRGLYPSVDLLDFGLIRAGEKSPELMLEIISTLEKGIEIDNLYAERSDKPNGIYMEFASKPPISVKCGARQQPGASKEIAKIVFDTNLLRANEEVSKLVRYRGRIVAEARGGIFNITVPYVAQVYYGSLKPKMEDIAFHSLLQPPVSRSISLTNDLPFGVVIWNVTLDSDAQRSFQAKLLSNVVVIVAGETKPVIYLKYFGKEKNGFTASFTVHTNVTSFKIPLVIFNGKLKIILQSLNQKEFDFGLMDVGDSRSIQFAIINENPVTITIKNLRRALPSVTTLLLLNVETKQNAGLNFTNHRKTDLSHIWREGENFQLPGSSFAVFKYTLRASSDYGVVASNFIIETAFEHASFIVSYTVGGGTIVTVPEVLTFVDAFPGRISSHSLKVFSTFKEDMRVLRISSLSGDHRVFFDVPNSENPPMIRAGTLSDLGRVHVIASANCTDNCYLGMPLHTADGQWFTYGVKLPQNLAEIDYYLYNRFRRKFLALQAEGKNYVNETIIIETDKVKQLEVPLLAELVWPRLLTRSTVHFPLTAVGNFTIVNLTLTNPSSLPVAVQLLPLVIYPDADALIDFFRSELDSPLTEPVEMNETLMFSLRDTELFTLKPDSPVPKLREQLEDVLGIQVPKFTLSMLLQPGMKARVRIGFLPSDYLLRSSLLLIRNNLTVLEPVVLYGRGAHMDMQVEGRAARSRDPLTFEIQPHHLSDCHNPKRLTHKLFTTLTVKRSFTVVNTGEIAFTVVNMSINNFACENRGFRILNCHPFRLKPNATHILDIAYTPDFLMSWNEATLQFYMHMNGTSWLFPIGASVPRHMLAKCHSALPRPPFESLIFCLICVIACAYLEGDRTVTCAIKQQSGQIRQIFDLNAVDPLLSSETVMKSSRSRRNVLHYSKESSLLVRSFWQTANNILWLFSLVWQFRSDEPMKPAKTRQTKTLIKCNVTSAYSVKDIMSNGSSQSTMTSDSSSRTTSFSDVTEKRYGHKSSSSSPHSIGYPSHTDHLLKKTSSSGEYKSTKEKIHHKYVQSRTIILDSNRLRSTVTETAATLWNLHDSNVYSKKSGLNSNEECTSPRRTKKSAHDYVSLSVAAVQTTPTLENGGNWLSTDNEKAVDARLDADLSDTNALPEWVDEPVTLPNANVDEDFVALANAAERLFSSGVKLPSTRPPPVTIVHPLQSEKKIDLQEKQKLFSKNELSHRNTAILGAVGSERYEYKANGNRPSAFIEQLQKERKLAEDQYLRNKRLKDEQEELWPGFNLKLPLLTENLWDGEYEKQKRNESVWQVPLNYSNYSSNNWSPAASRNYIHCRQTNSGHACNHSADSIHSFKFNPEAPAFDVENSLHSQPGMMNSALPGSPALSLHSTELLPEVRSDRLHRMQRHDTYFDDPLGLSGSLFGRGMTNIWANDPDHEFQNTECETASASAAVYWAEKLLSKEDRGKKER</sequence>
<keyword evidence="14" id="KW-1185">Reference proteome</keyword>
<dbReference type="OMA" id="CFPGKLC"/>
<feature type="chain" id="PRO_5043126516" evidence="8">
    <location>
        <begin position="31"/>
        <end position="1754"/>
    </location>
</feature>
<dbReference type="Pfam" id="PF24499">
    <property type="entry name" value="Ig_TMEM131L_4"/>
    <property type="match status" value="1"/>
</dbReference>
<feature type="compositionally biased region" description="Low complexity" evidence="7">
    <location>
        <begin position="1298"/>
        <end position="1311"/>
    </location>
</feature>
<dbReference type="WBParaSite" id="TCLT_0000514101-mRNA-1">
    <property type="protein sequence ID" value="TCLT_0000514101-mRNA-1"/>
    <property type="gene ID" value="TCLT_0000514101"/>
</dbReference>
<feature type="domain" description="TMEM131 second Ig-like" evidence="10">
    <location>
        <begin position="189"/>
        <end position="279"/>
    </location>
</feature>
<feature type="domain" description="Transmembrane protein 131-like N-terminal" evidence="9">
    <location>
        <begin position="89"/>
        <end position="170"/>
    </location>
</feature>
<dbReference type="OrthoDB" id="168404at2759"/>
<reference evidence="13 14" key="2">
    <citation type="submission" date="2018-11" db="EMBL/GenBank/DDBJ databases">
        <authorList>
            <consortium name="Pathogen Informatics"/>
        </authorList>
    </citation>
    <scope>NUCLEOTIDE SEQUENCE [LARGE SCALE GENOMIC DNA]</scope>
</reference>
<evidence type="ECO:0000259" key="10">
    <source>
        <dbReference type="Pfam" id="PF24495"/>
    </source>
</evidence>
<dbReference type="Pfam" id="PF12371">
    <property type="entry name" value="TMEM131_like_N"/>
    <property type="match status" value="1"/>
</dbReference>
<dbReference type="Pfam" id="PF24501">
    <property type="entry name" value="Ig_TMEM131L_5"/>
    <property type="match status" value="1"/>
</dbReference>
<feature type="domain" description="TMEM131L fourth Ig-like" evidence="11">
    <location>
        <begin position="848"/>
        <end position="996"/>
    </location>
</feature>
<evidence type="ECO:0000259" key="12">
    <source>
        <dbReference type="Pfam" id="PF24501"/>
    </source>
</evidence>
<reference evidence="15" key="1">
    <citation type="submission" date="2017-02" db="UniProtKB">
        <authorList>
            <consortium name="WormBaseParasite"/>
        </authorList>
    </citation>
    <scope>IDENTIFICATION</scope>
</reference>
<evidence type="ECO:0000313" key="14">
    <source>
        <dbReference type="Proteomes" id="UP000276776"/>
    </source>
</evidence>
<evidence type="ECO:0000313" key="15">
    <source>
        <dbReference type="WBParaSite" id="TCLT_0000514101-mRNA-1"/>
    </source>
</evidence>
<proteinExistence type="inferred from homology"/>
<keyword evidence="6" id="KW-0472">Membrane</keyword>
<feature type="compositionally biased region" description="Low complexity" evidence="7">
    <location>
        <begin position="1268"/>
        <end position="1288"/>
    </location>
</feature>
<dbReference type="STRING" id="103827.A0A0N5CXK9"/>
<evidence type="ECO:0000313" key="13">
    <source>
        <dbReference type="EMBL" id="VDN02337.1"/>
    </source>
</evidence>
<dbReference type="InterPro" id="IPR013783">
    <property type="entry name" value="Ig-like_fold"/>
</dbReference>
<dbReference type="EMBL" id="UYYF01004322">
    <property type="protein sequence ID" value="VDN02337.1"/>
    <property type="molecule type" value="Genomic_DNA"/>
</dbReference>
<dbReference type="Proteomes" id="UP000276776">
    <property type="component" value="Unassembled WGS sequence"/>
</dbReference>
<keyword evidence="5" id="KW-1133">Transmembrane helix</keyword>
<evidence type="ECO:0000256" key="7">
    <source>
        <dbReference type="SAM" id="MobiDB-lite"/>
    </source>
</evidence>
<dbReference type="InterPro" id="IPR055437">
    <property type="entry name" value="TMEM131L_Ig_5"/>
</dbReference>
<feature type="signal peptide" evidence="8">
    <location>
        <begin position="1"/>
        <end position="30"/>
    </location>
</feature>
<dbReference type="PANTHER" id="PTHR22050:SF0">
    <property type="entry name" value="TRANSMEMBRANE PROTEIN 131 HOMOLOG"/>
    <property type="match status" value="1"/>
</dbReference>
<feature type="region of interest" description="Disordered" evidence="7">
    <location>
        <begin position="1268"/>
        <end position="1332"/>
    </location>
</feature>
<feature type="domain" description="TMEM131L fifth Ig-like" evidence="12">
    <location>
        <begin position="1049"/>
        <end position="1112"/>
    </location>
</feature>
<evidence type="ECO:0000256" key="6">
    <source>
        <dbReference type="ARBA" id="ARBA00023136"/>
    </source>
</evidence>
<accession>A0A0N5CXK9</accession>
<gene>
    <name evidence="13" type="ORF">TCLT_LOCUS5130</name>
</gene>
<evidence type="ECO:0000259" key="11">
    <source>
        <dbReference type="Pfam" id="PF24499"/>
    </source>
</evidence>
<evidence type="ECO:0000256" key="2">
    <source>
        <dbReference type="ARBA" id="ARBA00006682"/>
    </source>
</evidence>
<evidence type="ECO:0000259" key="9">
    <source>
        <dbReference type="Pfam" id="PF12371"/>
    </source>
</evidence>
<dbReference type="PANTHER" id="PTHR22050">
    <property type="entry name" value="RW1 PROTEIN HOMOLOG"/>
    <property type="match status" value="1"/>
</dbReference>
<dbReference type="Gene3D" id="2.60.40.10">
    <property type="entry name" value="Immunoglobulins"/>
    <property type="match status" value="1"/>
</dbReference>
<keyword evidence="4 8" id="KW-0732">Signal</keyword>
<evidence type="ECO:0000256" key="5">
    <source>
        <dbReference type="ARBA" id="ARBA00022989"/>
    </source>
</evidence>
<dbReference type="InterPro" id="IPR056311">
    <property type="entry name" value="TMEM131_Ig_2"/>
</dbReference>
<evidence type="ECO:0000256" key="1">
    <source>
        <dbReference type="ARBA" id="ARBA00004479"/>
    </source>
</evidence>
<organism evidence="15">
    <name type="scientific">Thelazia callipaeda</name>
    <name type="common">Oriental eyeworm</name>
    <name type="synonym">Parasitic nematode</name>
    <dbReference type="NCBI Taxonomy" id="103827"/>
    <lineage>
        <taxon>Eukaryota</taxon>
        <taxon>Metazoa</taxon>
        <taxon>Ecdysozoa</taxon>
        <taxon>Nematoda</taxon>
        <taxon>Chromadorea</taxon>
        <taxon>Rhabditida</taxon>
        <taxon>Spirurina</taxon>
        <taxon>Spiruromorpha</taxon>
        <taxon>Thelazioidea</taxon>
        <taxon>Thelaziidae</taxon>
        <taxon>Thelazia</taxon>
    </lineage>
</organism>
<evidence type="ECO:0000256" key="4">
    <source>
        <dbReference type="ARBA" id="ARBA00022729"/>
    </source>
</evidence>
<dbReference type="InterPro" id="IPR039877">
    <property type="entry name" value="TMEM131-like"/>
</dbReference>
<dbReference type="InterPro" id="IPR022113">
    <property type="entry name" value="TMEM131L_N"/>
</dbReference>
<evidence type="ECO:0000256" key="8">
    <source>
        <dbReference type="SAM" id="SignalP"/>
    </source>
</evidence>
<keyword evidence="3" id="KW-0812">Transmembrane</keyword>
<dbReference type="InterPro" id="IPR055436">
    <property type="entry name" value="Ig_TMEM131L_4"/>
</dbReference>
<dbReference type="GO" id="GO:0016020">
    <property type="term" value="C:membrane"/>
    <property type="evidence" value="ECO:0007669"/>
    <property type="project" value="UniProtKB-SubCell"/>
</dbReference>
<comment type="subcellular location">
    <subcellularLocation>
        <location evidence="1">Membrane</location>
        <topology evidence="1">Single-pass type I membrane protein</topology>
    </subcellularLocation>
</comment>
<evidence type="ECO:0000256" key="3">
    <source>
        <dbReference type="ARBA" id="ARBA00022692"/>
    </source>
</evidence>
<comment type="similarity">
    <text evidence="2">Belongs to the TMEM131 family.</text>
</comment>
<name>A0A0N5CXK9_THECL</name>
<dbReference type="NCBIfam" id="NF012200">
    <property type="entry name" value="choice_anch_D"/>
    <property type="match status" value="1"/>
</dbReference>
<protein>
    <submittedName>
        <fullName evidence="15">TMEM131_like domain-containing protein</fullName>
    </submittedName>
</protein>